<evidence type="ECO:0000313" key="2">
    <source>
        <dbReference type="EMBL" id="MBB3726248.1"/>
    </source>
</evidence>
<sequence>MTPELAQVWLERWDAQQERYVADREARFAAIGEVVAQAVPGSPLVLDVGCGPGSLSVRLARRLPSAEVVGVDVDPLLLALGRAGYPEISRLVDADLRSPGWTAALGLDRKVDAVVSTTALHYLPKEQLGALYAELGGLLRPGGVLVNADNVLEEQPAVATLAAALRRTMTAGGEDWSAWWRAVEAEPALADLVAERGRRLGAHGGDHHLPLRTHRELLREAGFGEVGPVWQMGDDVILVAVR</sequence>
<evidence type="ECO:0000313" key="3">
    <source>
        <dbReference type="Proteomes" id="UP000579945"/>
    </source>
</evidence>
<dbReference type="SUPFAM" id="SSF53335">
    <property type="entry name" value="S-adenosyl-L-methionine-dependent methyltransferases"/>
    <property type="match status" value="1"/>
</dbReference>
<comment type="caution">
    <text evidence="2">The sequence shown here is derived from an EMBL/GenBank/DDBJ whole genome shotgun (WGS) entry which is preliminary data.</text>
</comment>
<protein>
    <submittedName>
        <fullName evidence="2">Trans-aconitate methyltransferase</fullName>
    </submittedName>
</protein>
<dbReference type="Proteomes" id="UP000579945">
    <property type="component" value="Unassembled WGS sequence"/>
</dbReference>
<organism evidence="2 3">
    <name type="scientific">Nonomuraea dietziae</name>
    <dbReference type="NCBI Taxonomy" id="65515"/>
    <lineage>
        <taxon>Bacteria</taxon>
        <taxon>Bacillati</taxon>
        <taxon>Actinomycetota</taxon>
        <taxon>Actinomycetes</taxon>
        <taxon>Streptosporangiales</taxon>
        <taxon>Streptosporangiaceae</taxon>
        <taxon>Nonomuraea</taxon>
    </lineage>
</organism>
<dbReference type="InterPro" id="IPR041698">
    <property type="entry name" value="Methyltransf_25"/>
</dbReference>
<dbReference type="GeneID" id="95388623"/>
<gene>
    <name evidence="2" type="ORF">FHR33_002108</name>
</gene>
<dbReference type="EMBL" id="JACIBV010000001">
    <property type="protein sequence ID" value="MBB3726248.1"/>
    <property type="molecule type" value="Genomic_DNA"/>
</dbReference>
<dbReference type="Gene3D" id="3.40.50.150">
    <property type="entry name" value="Vaccinia Virus protein VP39"/>
    <property type="match status" value="1"/>
</dbReference>
<dbReference type="InterPro" id="IPR029063">
    <property type="entry name" value="SAM-dependent_MTases_sf"/>
</dbReference>
<dbReference type="GO" id="GO:0008168">
    <property type="term" value="F:methyltransferase activity"/>
    <property type="evidence" value="ECO:0007669"/>
    <property type="project" value="UniProtKB-KW"/>
</dbReference>
<dbReference type="GO" id="GO:0032259">
    <property type="term" value="P:methylation"/>
    <property type="evidence" value="ECO:0007669"/>
    <property type="project" value="UniProtKB-KW"/>
</dbReference>
<dbReference type="CDD" id="cd02440">
    <property type="entry name" value="AdoMet_MTases"/>
    <property type="match status" value="1"/>
</dbReference>
<reference evidence="2 3" key="1">
    <citation type="submission" date="2020-08" db="EMBL/GenBank/DDBJ databases">
        <title>Sequencing the genomes of 1000 actinobacteria strains.</title>
        <authorList>
            <person name="Klenk H.-P."/>
        </authorList>
    </citation>
    <scope>NUCLEOTIDE SEQUENCE [LARGE SCALE GENOMIC DNA]</scope>
    <source>
        <strain evidence="2 3">DSM 44320</strain>
    </source>
</reference>
<keyword evidence="2" id="KW-0489">Methyltransferase</keyword>
<name>A0A7W5Y9U3_9ACTN</name>
<keyword evidence="2" id="KW-0808">Transferase</keyword>
<dbReference type="Pfam" id="PF13649">
    <property type="entry name" value="Methyltransf_25"/>
    <property type="match status" value="1"/>
</dbReference>
<feature type="domain" description="Methyltransferase" evidence="1">
    <location>
        <begin position="45"/>
        <end position="143"/>
    </location>
</feature>
<dbReference type="RefSeq" id="WP_183645728.1">
    <property type="nucleotide sequence ID" value="NZ_BAAAXX010000060.1"/>
</dbReference>
<dbReference type="PANTHER" id="PTHR43591">
    <property type="entry name" value="METHYLTRANSFERASE"/>
    <property type="match status" value="1"/>
</dbReference>
<proteinExistence type="predicted"/>
<accession>A0A7W5Y9U3</accession>
<dbReference type="AlphaFoldDB" id="A0A7W5Y9U3"/>
<evidence type="ECO:0000259" key="1">
    <source>
        <dbReference type="Pfam" id="PF13649"/>
    </source>
</evidence>
<keyword evidence="3" id="KW-1185">Reference proteome</keyword>